<protein>
    <submittedName>
        <fullName evidence="1">Uncharacterized protein</fullName>
    </submittedName>
</protein>
<sequence>MASIAISNLQFVGADLFLDYESFLNDLTDEDMNVINGGIGTIKPILTGNTFILSVVLSPQLPPFIAF</sequence>
<comment type="caution">
    <text evidence="1">The sequence shown here is derived from an EMBL/GenBank/DDBJ whole genome shotgun (WGS) entry which is preliminary data.</text>
</comment>
<keyword evidence="2" id="KW-1185">Reference proteome</keyword>
<evidence type="ECO:0000313" key="2">
    <source>
        <dbReference type="Proteomes" id="UP000623440"/>
    </source>
</evidence>
<name>A0ABR8DV36_9NOSO</name>
<organism evidence="1 2">
    <name type="scientific">Nostoc flagelliforme FACHB-838</name>
    <dbReference type="NCBI Taxonomy" id="2692904"/>
    <lineage>
        <taxon>Bacteria</taxon>
        <taxon>Bacillati</taxon>
        <taxon>Cyanobacteriota</taxon>
        <taxon>Cyanophyceae</taxon>
        <taxon>Nostocales</taxon>
        <taxon>Nostocaceae</taxon>
        <taxon>Nostoc</taxon>
    </lineage>
</organism>
<evidence type="ECO:0000313" key="1">
    <source>
        <dbReference type="EMBL" id="MBD2533347.1"/>
    </source>
</evidence>
<dbReference type="Proteomes" id="UP000623440">
    <property type="component" value="Unassembled WGS sequence"/>
</dbReference>
<reference evidence="1 2" key="1">
    <citation type="journal article" date="2020" name="ISME J.">
        <title>Comparative genomics reveals insights into cyanobacterial evolution and habitat adaptation.</title>
        <authorList>
            <person name="Chen M.Y."/>
            <person name="Teng W.K."/>
            <person name="Zhao L."/>
            <person name="Hu C.X."/>
            <person name="Zhou Y.K."/>
            <person name="Han B.P."/>
            <person name="Song L.R."/>
            <person name="Shu W.S."/>
        </authorList>
    </citation>
    <scope>NUCLEOTIDE SEQUENCE [LARGE SCALE GENOMIC DNA]</scope>
    <source>
        <strain evidence="1 2">FACHB-838</strain>
    </source>
</reference>
<dbReference type="RefSeq" id="WP_190943925.1">
    <property type="nucleotide sequence ID" value="NZ_JACJSI010000092.1"/>
</dbReference>
<proteinExistence type="predicted"/>
<accession>A0ABR8DV36</accession>
<dbReference type="EMBL" id="JACJSI010000092">
    <property type="protein sequence ID" value="MBD2533347.1"/>
    <property type="molecule type" value="Genomic_DNA"/>
</dbReference>
<gene>
    <name evidence="1" type="ORF">H6G97_28805</name>
</gene>